<dbReference type="InterPro" id="IPR029063">
    <property type="entry name" value="SAM-dependent_MTases_sf"/>
</dbReference>
<organism evidence="1 2">
    <name type="scientific">Selenomonas flueggei ATCC 43531</name>
    <dbReference type="NCBI Taxonomy" id="638302"/>
    <lineage>
        <taxon>Bacteria</taxon>
        <taxon>Bacillati</taxon>
        <taxon>Bacillota</taxon>
        <taxon>Negativicutes</taxon>
        <taxon>Selenomonadales</taxon>
        <taxon>Selenomonadaceae</taxon>
        <taxon>Selenomonas</taxon>
    </lineage>
</organism>
<dbReference type="OrthoDB" id="1663459at2"/>
<evidence type="ECO:0008006" key="3">
    <source>
        <dbReference type="Google" id="ProtNLM"/>
    </source>
</evidence>
<dbReference type="HOGENOM" id="CLU_874034_0_0_9"/>
<comment type="caution">
    <text evidence="1">The sequence shown here is derived from an EMBL/GenBank/DDBJ whole genome shotgun (WGS) entry which is preliminary data.</text>
</comment>
<dbReference type="SUPFAM" id="SSF53335">
    <property type="entry name" value="S-adenosyl-L-methionine-dependent methyltransferases"/>
    <property type="match status" value="1"/>
</dbReference>
<dbReference type="STRING" id="638302.HMPREF0908_0894"/>
<gene>
    <name evidence="1" type="ORF">HMPREF0908_0894</name>
</gene>
<dbReference type="AlphaFoldDB" id="C4V2S4"/>
<dbReference type="RefSeq" id="WP_006689628.1">
    <property type="nucleotide sequence ID" value="NZ_GG694006.1"/>
</dbReference>
<proteinExistence type="predicted"/>
<sequence length="318" mass="36713">MAEKIRSELLSFLVPDAAPLRVLVVESLEYLPQLQQMFPKAELYAVGAECDALDIPTGIHWQKLDYITTPLPYEKNYFDYILSDLTLENADNPQDIAAGFSMFLKDTGAFLTSFRNIRHWSVLQDLMDGHYYSIVSRLYARKEFEKLLYASFYKSVRVRAQQRKAPPGIIDRLVAAGFENHGDDLEAEFYLVRADRSMPELSLIKSMYTSGQRKSIVRLLHRIEYDVIRVESVHQLWMLIGQLDIFPAYLAALIRETVVHTETFYRALCSYSHEHLAYIHEVLEESAAESVDPVRQELYLSLQRECINDEKADDSVRG</sequence>
<dbReference type="Proteomes" id="UP000005309">
    <property type="component" value="Unassembled WGS sequence"/>
</dbReference>
<protein>
    <recommendedName>
        <fullName evidence="3">Methyltransferase type 11 domain-containing protein</fullName>
    </recommendedName>
</protein>
<keyword evidence="2" id="KW-1185">Reference proteome</keyword>
<dbReference type="Gene3D" id="3.40.50.150">
    <property type="entry name" value="Vaccinia Virus protein VP39"/>
    <property type="match status" value="1"/>
</dbReference>
<name>C4V2S4_9FIRM</name>
<reference evidence="1 2" key="1">
    <citation type="submission" date="2009-04" db="EMBL/GenBank/DDBJ databases">
        <authorList>
            <person name="Qin X."/>
            <person name="Bachman B."/>
            <person name="Battles P."/>
            <person name="Bell A."/>
            <person name="Bess C."/>
            <person name="Bickham C."/>
            <person name="Chaboub L."/>
            <person name="Chen D."/>
            <person name="Coyle M."/>
            <person name="Deiros D.R."/>
            <person name="Dinh H."/>
            <person name="Forbes L."/>
            <person name="Fowler G."/>
            <person name="Francisco L."/>
            <person name="Fu Q."/>
            <person name="Gubbala S."/>
            <person name="Hale W."/>
            <person name="Han Y."/>
            <person name="Hemphill L."/>
            <person name="Highlander S.K."/>
            <person name="Hirani K."/>
            <person name="Hogues M."/>
            <person name="Jackson L."/>
            <person name="Jakkamsetti A."/>
            <person name="Javaid M."/>
            <person name="Jiang H."/>
            <person name="Korchina V."/>
            <person name="Kovar C."/>
            <person name="Lara F."/>
            <person name="Lee S."/>
            <person name="Mata R."/>
            <person name="Mathew T."/>
            <person name="Moen C."/>
            <person name="Morales K."/>
            <person name="Munidasa M."/>
            <person name="Nazareth L."/>
            <person name="Ngo R."/>
            <person name="Nguyen L."/>
            <person name="Okwuonu G."/>
            <person name="Ongeri F."/>
            <person name="Patil S."/>
            <person name="Petrosino J."/>
            <person name="Pham C."/>
            <person name="Pham P."/>
            <person name="Pu L.-L."/>
            <person name="Puazo M."/>
            <person name="Raj R."/>
            <person name="Reid J."/>
            <person name="Rouhana J."/>
            <person name="Saada N."/>
            <person name="Shang Y."/>
            <person name="Simmons D."/>
            <person name="Thornton R."/>
            <person name="Warren J."/>
            <person name="Weissenberger G."/>
            <person name="Zhang J."/>
            <person name="Zhang L."/>
            <person name="Zhou C."/>
            <person name="Zhu D."/>
            <person name="Muzny D."/>
            <person name="Worley K."/>
            <person name="Gibbs R."/>
        </authorList>
    </citation>
    <scope>NUCLEOTIDE SEQUENCE [LARGE SCALE GENOMIC DNA]</scope>
    <source>
        <strain evidence="1 2">ATCC 43531</strain>
    </source>
</reference>
<evidence type="ECO:0000313" key="1">
    <source>
        <dbReference type="EMBL" id="EEQ48866.1"/>
    </source>
</evidence>
<dbReference type="EMBL" id="ACLA01000011">
    <property type="protein sequence ID" value="EEQ48866.1"/>
    <property type="molecule type" value="Genomic_DNA"/>
</dbReference>
<accession>C4V2S4</accession>
<evidence type="ECO:0000313" key="2">
    <source>
        <dbReference type="Proteomes" id="UP000005309"/>
    </source>
</evidence>
<dbReference type="eggNOG" id="COG2227">
    <property type="taxonomic scope" value="Bacteria"/>
</dbReference>